<dbReference type="RefSeq" id="WP_151882253.1">
    <property type="nucleotide sequence ID" value="NZ_WCTH01000006.1"/>
</dbReference>
<evidence type="ECO:0000313" key="1">
    <source>
        <dbReference type="EMBL" id="KAB4257613.1"/>
    </source>
</evidence>
<sequence>MEEKQLAENIMKQLGNSLVGDKEPLLPGNVVADRYLERLSKAGYDISRFFDCVEAIRHYLICAGYVDGKFEFRISEYRQ</sequence>
<dbReference type="EMBL" id="WCTJ01000004">
    <property type="protein sequence ID" value="KAB4257613.1"/>
    <property type="molecule type" value="Genomic_DNA"/>
</dbReference>
<gene>
    <name evidence="1" type="ORF">GAP48_03845</name>
</gene>
<comment type="caution">
    <text evidence="1">The sequence shown here is derived from an EMBL/GenBank/DDBJ whole genome shotgun (WGS) entry which is preliminary data.</text>
</comment>
<organism evidence="1 2">
    <name type="scientific">Bacteroides uniformis</name>
    <dbReference type="NCBI Taxonomy" id="820"/>
    <lineage>
        <taxon>Bacteria</taxon>
        <taxon>Pseudomonadati</taxon>
        <taxon>Bacteroidota</taxon>
        <taxon>Bacteroidia</taxon>
        <taxon>Bacteroidales</taxon>
        <taxon>Bacteroidaceae</taxon>
        <taxon>Bacteroides</taxon>
    </lineage>
</organism>
<name>A0A6I0LT41_BACUN</name>
<dbReference type="Proteomes" id="UP000487989">
    <property type="component" value="Unassembled WGS sequence"/>
</dbReference>
<protein>
    <submittedName>
        <fullName evidence="1">Uncharacterized protein</fullName>
    </submittedName>
</protein>
<dbReference type="AlphaFoldDB" id="A0A6I0LT41"/>
<reference evidence="1 2" key="1">
    <citation type="journal article" date="2019" name="Nat. Med.">
        <title>A library of human gut bacterial isolates paired with longitudinal multiomics data enables mechanistic microbiome research.</title>
        <authorList>
            <person name="Poyet M."/>
            <person name="Groussin M."/>
            <person name="Gibbons S.M."/>
            <person name="Avila-Pacheco J."/>
            <person name="Jiang X."/>
            <person name="Kearney S.M."/>
            <person name="Perrotta A.R."/>
            <person name="Berdy B."/>
            <person name="Zhao S."/>
            <person name="Lieberman T.D."/>
            <person name="Swanson P.K."/>
            <person name="Smith M."/>
            <person name="Roesemann S."/>
            <person name="Alexander J.E."/>
            <person name="Rich S.A."/>
            <person name="Livny J."/>
            <person name="Vlamakis H."/>
            <person name="Clish C."/>
            <person name="Bullock K."/>
            <person name="Deik A."/>
            <person name="Scott J."/>
            <person name="Pierce K.A."/>
            <person name="Xavier R.J."/>
            <person name="Alm E.J."/>
        </authorList>
    </citation>
    <scope>NUCLEOTIDE SEQUENCE [LARGE SCALE GENOMIC DNA]</scope>
    <source>
        <strain evidence="1 2">BIOML-A3</strain>
    </source>
</reference>
<evidence type="ECO:0000313" key="2">
    <source>
        <dbReference type="Proteomes" id="UP000487989"/>
    </source>
</evidence>
<accession>A0A6I0LT41</accession>
<proteinExistence type="predicted"/>